<sequence>MCNAELLGVKKLVCSQTSRICRMAFPYEDYKTSLFFYQKEDGILITKDRIKEMESLENRKVGRIRNQSGYNTYLNMKNILVDEPCYYSIFLSEDGYFVRKSNEKEMEQSRRIVPKTSNADGHIGYTRAIREALIPAWMDEKLRGDKKKRFLACTLSFQGKRYMKLTPMETLEGIPSENEVARLFKGRTYFYQAEEPVTFQYRSKQKHSIKNHRYRIPIAFYRAMGFQEGNPVHLEFLEDGSLVLTPKINCDICGEPIDSYWDESSSIKITKNVHDKLPDIRESMKKHQDLLHKERFLIAKETQKEILKRLKNIEATLEEALS</sequence>
<evidence type="ECO:0000313" key="2">
    <source>
        <dbReference type="Proteomes" id="UP000635828"/>
    </source>
</evidence>
<gene>
    <name evidence="1" type="ORF">H8S22_06050</name>
</gene>
<accession>A0ABR7FPP6</accession>
<proteinExistence type="predicted"/>
<organism evidence="1 2">
    <name type="scientific">Anaerostipes hominis</name>
    <name type="common">ex Liu et al. 2021</name>
    <dbReference type="NCBI Taxonomy" id="2763018"/>
    <lineage>
        <taxon>Bacteria</taxon>
        <taxon>Bacillati</taxon>
        <taxon>Bacillota</taxon>
        <taxon>Clostridia</taxon>
        <taxon>Lachnospirales</taxon>
        <taxon>Lachnospiraceae</taxon>
        <taxon>Anaerostipes</taxon>
    </lineage>
</organism>
<reference evidence="1 2" key="1">
    <citation type="submission" date="2020-08" db="EMBL/GenBank/DDBJ databases">
        <title>Genome public.</title>
        <authorList>
            <person name="Liu C."/>
            <person name="Sun Q."/>
        </authorList>
    </citation>
    <scope>NUCLEOTIDE SEQUENCE [LARGE SCALE GENOMIC DNA]</scope>
    <source>
        <strain evidence="1 2">NSJ-7</strain>
    </source>
</reference>
<dbReference type="EMBL" id="JACOOS010000005">
    <property type="protein sequence ID" value="MBC5677182.1"/>
    <property type="molecule type" value="Genomic_DNA"/>
</dbReference>
<comment type="caution">
    <text evidence="1">The sequence shown here is derived from an EMBL/GenBank/DDBJ whole genome shotgun (WGS) entry which is preliminary data.</text>
</comment>
<dbReference type="RefSeq" id="WP_024727355.1">
    <property type="nucleotide sequence ID" value="NZ_JACOOS010000005.1"/>
</dbReference>
<evidence type="ECO:0000313" key="1">
    <source>
        <dbReference type="EMBL" id="MBC5677182.1"/>
    </source>
</evidence>
<name>A0ABR7FPP6_9FIRM</name>
<protein>
    <submittedName>
        <fullName evidence="1">Uncharacterized protein</fullName>
    </submittedName>
</protein>
<keyword evidence="2" id="KW-1185">Reference proteome</keyword>
<dbReference type="Proteomes" id="UP000635828">
    <property type="component" value="Unassembled WGS sequence"/>
</dbReference>